<protein>
    <submittedName>
        <fullName evidence="1">Uncharacterized protein</fullName>
    </submittedName>
</protein>
<organism evidence="1 2">
    <name type="scientific">Klebsormidium nitens</name>
    <name type="common">Green alga</name>
    <name type="synonym">Ulothrix nitens</name>
    <dbReference type="NCBI Taxonomy" id="105231"/>
    <lineage>
        <taxon>Eukaryota</taxon>
        <taxon>Viridiplantae</taxon>
        <taxon>Streptophyta</taxon>
        <taxon>Klebsormidiophyceae</taxon>
        <taxon>Klebsormidiales</taxon>
        <taxon>Klebsormidiaceae</taxon>
        <taxon>Klebsormidium</taxon>
    </lineage>
</organism>
<proteinExistence type="predicted"/>
<name>A0A1Y1IV23_KLENI</name>
<dbReference type="Proteomes" id="UP000054558">
    <property type="component" value="Unassembled WGS sequence"/>
</dbReference>
<evidence type="ECO:0000313" key="2">
    <source>
        <dbReference type="Proteomes" id="UP000054558"/>
    </source>
</evidence>
<reference evidence="1 2" key="1">
    <citation type="journal article" date="2014" name="Nat. Commun.">
        <title>Klebsormidium flaccidum genome reveals primary factors for plant terrestrial adaptation.</title>
        <authorList>
            <person name="Hori K."/>
            <person name="Maruyama F."/>
            <person name="Fujisawa T."/>
            <person name="Togashi T."/>
            <person name="Yamamoto N."/>
            <person name="Seo M."/>
            <person name="Sato S."/>
            <person name="Yamada T."/>
            <person name="Mori H."/>
            <person name="Tajima N."/>
            <person name="Moriyama T."/>
            <person name="Ikeuchi M."/>
            <person name="Watanabe M."/>
            <person name="Wada H."/>
            <person name="Kobayashi K."/>
            <person name="Saito M."/>
            <person name="Masuda T."/>
            <person name="Sasaki-Sekimoto Y."/>
            <person name="Mashiguchi K."/>
            <person name="Awai K."/>
            <person name="Shimojima M."/>
            <person name="Masuda S."/>
            <person name="Iwai M."/>
            <person name="Nobusawa T."/>
            <person name="Narise T."/>
            <person name="Kondo S."/>
            <person name="Saito H."/>
            <person name="Sato R."/>
            <person name="Murakawa M."/>
            <person name="Ihara Y."/>
            <person name="Oshima-Yamada Y."/>
            <person name="Ohtaka K."/>
            <person name="Satoh M."/>
            <person name="Sonobe K."/>
            <person name="Ishii M."/>
            <person name="Ohtani R."/>
            <person name="Kanamori-Sato M."/>
            <person name="Honoki R."/>
            <person name="Miyazaki D."/>
            <person name="Mochizuki H."/>
            <person name="Umetsu J."/>
            <person name="Higashi K."/>
            <person name="Shibata D."/>
            <person name="Kamiya Y."/>
            <person name="Sato N."/>
            <person name="Nakamura Y."/>
            <person name="Tabata S."/>
            <person name="Ida S."/>
            <person name="Kurokawa K."/>
            <person name="Ohta H."/>
        </authorList>
    </citation>
    <scope>NUCLEOTIDE SEQUENCE [LARGE SCALE GENOMIC DNA]</scope>
    <source>
        <strain evidence="1 2">NIES-2285</strain>
    </source>
</reference>
<dbReference type="AlphaFoldDB" id="A0A1Y1IV23"/>
<keyword evidence="2" id="KW-1185">Reference proteome</keyword>
<evidence type="ECO:0000313" key="1">
    <source>
        <dbReference type="EMBL" id="GAQ92537.1"/>
    </source>
</evidence>
<sequence length="311" mass="35614">MEAVDAGVLLELLDNHSDIDATGLSALACASKSFEAAVRVVWPDKEEAYRERKRERDTVRAKALPLPDECMEMYPCVDEVCTYHATFGPRGDPTIEFEWNQELSEWTRHTALMPSEVAKREYFLDTADLKMLQPYRDGKGPRYFKFDDVMGAAMLRHGRKSLADMMAARASRKGGKVEQRGERWRLVWAEVARVGTPEDYLTMSVVHTYARDYVQTKRGGIRGFRKRLWRHRIFSFRVSTRAKTTPTASTGSTAMLGRKRGASMVEIDMADTYYFEQGSSEEIMLAYVLTEKEEFLEDAIRVVRGMRGFVL</sequence>
<gene>
    <name evidence="1" type="ORF">KFL_010430020</name>
</gene>
<dbReference type="EMBL" id="DF237992">
    <property type="protein sequence ID" value="GAQ92537.1"/>
    <property type="molecule type" value="Genomic_DNA"/>
</dbReference>
<accession>A0A1Y1IV23</accession>